<dbReference type="PROSITE" id="PS50217">
    <property type="entry name" value="BZIP"/>
    <property type="match status" value="1"/>
</dbReference>
<protein>
    <recommendedName>
        <fullName evidence="3">BZIP domain-containing protein</fullName>
    </recommendedName>
</protein>
<name>A0A6G0XIX5_9STRA</name>
<dbReference type="GO" id="GO:0003700">
    <property type="term" value="F:DNA-binding transcription factor activity"/>
    <property type="evidence" value="ECO:0007669"/>
    <property type="project" value="InterPro"/>
</dbReference>
<dbReference type="InterPro" id="IPR046347">
    <property type="entry name" value="bZIP_sf"/>
</dbReference>
<feature type="compositionally biased region" description="Low complexity" evidence="2">
    <location>
        <begin position="149"/>
        <end position="159"/>
    </location>
</feature>
<dbReference type="PANTHER" id="PTHR37616:SF2">
    <property type="entry name" value="BZIP DOMAIN-CONTAINING PROTEIN"/>
    <property type="match status" value="1"/>
</dbReference>
<feature type="compositionally biased region" description="Acidic residues" evidence="2">
    <location>
        <begin position="444"/>
        <end position="455"/>
    </location>
</feature>
<dbReference type="SMART" id="SM00338">
    <property type="entry name" value="BRLZ"/>
    <property type="match status" value="1"/>
</dbReference>
<feature type="region of interest" description="Disordered" evidence="2">
    <location>
        <begin position="130"/>
        <end position="173"/>
    </location>
</feature>
<organism evidence="4 5">
    <name type="scientific">Aphanomyces euteiches</name>
    <dbReference type="NCBI Taxonomy" id="100861"/>
    <lineage>
        <taxon>Eukaryota</taxon>
        <taxon>Sar</taxon>
        <taxon>Stramenopiles</taxon>
        <taxon>Oomycota</taxon>
        <taxon>Saprolegniomycetes</taxon>
        <taxon>Saprolegniales</taxon>
        <taxon>Verrucalvaceae</taxon>
        <taxon>Aphanomyces</taxon>
    </lineage>
</organism>
<keyword evidence="5" id="KW-1185">Reference proteome</keyword>
<dbReference type="EMBL" id="VJMJ01000054">
    <property type="protein sequence ID" value="KAF0740123.1"/>
    <property type="molecule type" value="Genomic_DNA"/>
</dbReference>
<accession>A0A6G0XIX5</accession>
<evidence type="ECO:0000313" key="4">
    <source>
        <dbReference type="EMBL" id="KAF0740123.1"/>
    </source>
</evidence>
<reference evidence="4 5" key="1">
    <citation type="submission" date="2019-07" db="EMBL/GenBank/DDBJ databases">
        <title>Genomics analysis of Aphanomyces spp. identifies a new class of oomycete effector associated with host adaptation.</title>
        <authorList>
            <person name="Gaulin E."/>
        </authorList>
    </citation>
    <scope>NUCLEOTIDE SEQUENCE [LARGE SCALE GENOMIC DNA]</scope>
    <source>
        <strain evidence="4 5">ATCC 201684</strain>
    </source>
</reference>
<dbReference type="VEuPathDB" id="FungiDB:AeMF1_003374"/>
<dbReference type="CDD" id="cd14686">
    <property type="entry name" value="bZIP"/>
    <property type="match status" value="1"/>
</dbReference>
<dbReference type="Proteomes" id="UP000481153">
    <property type="component" value="Unassembled WGS sequence"/>
</dbReference>
<dbReference type="InterPro" id="IPR004827">
    <property type="entry name" value="bZIP"/>
</dbReference>
<dbReference type="PANTHER" id="PTHR37616">
    <property type="entry name" value="BZIP TRANSCRIPTION FACTOR 60-LIKE"/>
    <property type="match status" value="1"/>
</dbReference>
<dbReference type="Gene3D" id="1.20.5.170">
    <property type="match status" value="1"/>
</dbReference>
<comment type="caution">
    <text evidence="4">The sequence shown here is derived from an EMBL/GenBank/DDBJ whole genome shotgun (WGS) entry which is preliminary data.</text>
</comment>
<gene>
    <name evidence="4" type="ORF">Ae201684_004361</name>
</gene>
<evidence type="ECO:0000313" key="5">
    <source>
        <dbReference type="Proteomes" id="UP000481153"/>
    </source>
</evidence>
<feature type="domain" description="BZIP" evidence="3">
    <location>
        <begin position="199"/>
        <end position="257"/>
    </location>
</feature>
<evidence type="ECO:0000256" key="2">
    <source>
        <dbReference type="SAM" id="MobiDB-lite"/>
    </source>
</evidence>
<evidence type="ECO:0000259" key="3">
    <source>
        <dbReference type="PROSITE" id="PS50217"/>
    </source>
</evidence>
<feature type="coiled-coil region" evidence="1">
    <location>
        <begin position="217"/>
        <end position="258"/>
    </location>
</feature>
<feature type="region of interest" description="Disordered" evidence="2">
    <location>
        <begin position="444"/>
        <end position="476"/>
    </location>
</feature>
<dbReference type="AlphaFoldDB" id="A0A6G0XIX5"/>
<keyword evidence="1" id="KW-0175">Coiled coil</keyword>
<proteinExistence type="predicted"/>
<sequence length="591" mass="66164">MSESNIETLAALNSCDVNFFTIARTNACIFFRASKVPFKYETITRLDTGRALSAHSESQFREDCFFWNKTRRALQEDQCSMSTVKPTATYSVDKTKKMDSFIRVKEEVISPKQNASLLVPHVSPAKMKMPPAVAASKKKKAGVQSPMGSDCSSLSSNSGSRKRKASSDDMFDMNDLGSAEEKIKEMERQLLSLDPDSKEAKKKRRLIRNRMSAQLHRERKKAYVVQLEEQLQAKDDEMQALKAQLEALKAENLRLKESELPVIKTEVTTKQVDPVEEATFDTDALIYDLECEPEHWDSSILNDLDSDMLDFSESPVVPTAAPRKTAEIHDSFVAKKNLAMMMAIVFSMTFFGGMLSIFDTISSGSASGFCSYFKSYSPKMLGDMNVKSRILSDLEGTTWMDFPEMKDEPAKEKDSSSDHNQYSHGIPMDDLFDDISLSFAMPLDDEEEEEDEETSGSDNGSTSEEDSGSDSNYSKTKSTKLVMTKKDFSYANLTRMWCEKRHVLCTLATAGEKELKRAVVDLSHVKDTVAMESSFAEVLASFITGDEDPKVLGSSEKQVLSFLYPMGVFSKDAVDMNVLEPLPFMEVACHI</sequence>
<evidence type="ECO:0000256" key="1">
    <source>
        <dbReference type="SAM" id="Coils"/>
    </source>
</evidence>
<dbReference type="Pfam" id="PF00170">
    <property type="entry name" value="bZIP_1"/>
    <property type="match status" value="1"/>
</dbReference>
<dbReference type="SUPFAM" id="SSF57959">
    <property type="entry name" value="Leucine zipper domain"/>
    <property type="match status" value="1"/>
</dbReference>